<feature type="region of interest" description="Disordered" evidence="1">
    <location>
        <begin position="1"/>
        <end position="34"/>
    </location>
</feature>
<proteinExistence type="predicted"/>
<organism evidence="3 4">
    <name type="scientific">Actinomyces viscosus</name>
    <dbReference type="NCBI Taxonomy" id="1656"/>
    <lineage>
        <taxon>Bacteria</taxon>
        <taxon>Bacillati</taxon>
        <taxon>Actinomycetota</taxon>
        <taxon>Actinomycetes</taxon>
        <taxon>Actinomycetales</taxon>
        <taxon>Actinomycetaceae</taxon>
        <taxon>Actinomyces</taxon>
    </lineage>
</organism>
<gene>
    <name evidence="3" type="ORF">NCTC10951_00570</name>
</gene>
<sequence>MQSMSTTGTSTAAQAVTTLDEQTTPAADSTERPLTTADRCDVCDAQAYVRVVMLTGELFFCAHHARRHGERLKEVALLFQDETARLTADS</sequence>
<dbReference type="RefSeq" id="WP_197722339.1">
    <property type="nucleotide sequence ID" value="NZ_CAUTOI010000019.1"/>
</dbReference>
<name>A0A3S4VVN5_ACTVI</name>
<dbReference type="InterPro" id="IPR055878">
    <property type="entry name" value="DUF7455"/>
</dbReference>
<protein>
    <recommendedName>
        <fullName evidence="2">DUF7455 domain-containing protein</fullName>
    </recommendedName>
</protein>
<dbReference type="AlphaFoldDB" id="A0A3S4VVN5"/>
<dbReference type="Proteomes" id="UP000268658">
    <property type="component" value="Chromosome"/>
</dbReference>
<evidence type="ECO:0000256" key="1">
    <source>
        <dbReference type="SAM" id="MobiDB-lite"/>
    </source>
</evidence>
<feature type="domain" description="DUF7455" evidence="2">
    <location>
        <begin position="34"/>
        <end position="86"/>
    </location>
</feature>
<feature type="compositionally biased region" description="Polar residues" evidence="1">
    <location>
        <begin position="1"/>
        <end position="27"/>
    </location>
</feature>
<dbReference type="KEGG" id="avc:NCTC10951_00570"/>
<evidence type="ECO:0000313" key="4">
    <source>
        <dbReference type="Proteomes" id="UP000268658"/>
    </source>
</evidence>
<dbReference type="Pfam" id="PF24254">
    <property type="entry name" value="DUF7455"/>
    <property type="match status" value="1"/>
</dbReference>
<reference evidence="3 4" key="1">
    <citation type="submission" date="2018-12" db="EMBL/GenBank/DDBJ databases">
        <authorList>
            <consortium name="Pathogen Informatics"/>
        </authorList>
    </citation>
    <scope>NUCLEOTIDE SEQUENCE [LARGE SCALE GENOMIC DNA]</scope>
    <source>
        <strain evidence="3 4">NCTC10951</strain>
    </source>
</reference>
<accession>A0A3S4VVN5</accession>
<evidence type="ECO:0000313" key="3">
    <source>
        <dbReference type="EMBL" id="VEI14699.1"/>
    </source>
</evidence>
<evidence type="ECO:0000259" key="2">
    <source>
        <dbReference type="Pfam" id="PF24254"/>
    </source>
</evidence>
<dbReference type="EMBL" id="LR134477">
    <property type="protein sequence ID" value="VEI14699.1"/>
    <property type="molecule type" value="Genomic_DNA"/>
</dbReference>